<evidence type="ECO:0000256" key="1">
    <source>
        <dbReference type="SAM" id="MobiDB-lite"/>
    </source>
</evidence>
<proteinExistence type="predicted"/>
<evidence type="ECO:0000256" key="2">
    <source>
        <dbReference type="SAM" id="Phobius"/>
    </source>
</evidence>
<keyword evidence="2" id="KW-0472">Membrane</keyword>
<dbReference type="OrthoDB" id="671172at2759"/>
<dbReference type="InterPro" id="IPR036047">
    <property type="entry name" value="F-box-like_dom_sf"/>
</dbReference>
<dbReference type="Proteomes" id="UP000316621">
    <property type="component" value="Chromosome 9"/>
</dbReference>
<evidence type="ECO:0000313" key="4">
    <source>
        <dbReference type="Proteomes" id="UP000316621"/>
    </source>
</evidence>
<evidence type="ECO:0008006" key="5">
    <source>
        <dbReference type="Google" id="ProtNLM"/>
    </source>
</evidence>
<protein>
    <recommendedName>
        <fullName evidence="5">F-box domain-containing protein</fullName>
    </recommendedName>
</protein>
<dbReference type="Gramene" id="RZC78577">
    <property type="protein sequence ID" value="RZC78577"/>
    <property type="gene ID" value="C5167_002802"/>
</dbReference>
<feature type="transmembrane region" description="Helical" evidence="2">
    <location>
        <begin position="329"/>
        <end position="348"/>
    </location>
</feature>
<gene>
    <name evidence="3" type="ORF">C5167_002802</name>
</gene>
<dbReference type="EMBL" id="CM010723">
    <property type="protein sequence ID" value="RZC78577.1"/>
    <property type="molecule type" value="Genomic_DNA"/>
</dbReference>
<dbReference type="PANTHER" id="PTHR33736:SF13">
    <property type="entry name" value="OS11G0155100 PROTEIN"/>
    <property type="match status" value="1"/>
</dbReference>
<dbReference type="AlphaFoldDB" id="A0A4Y7L0N7"/>
<sequence>MIDESFFSSSPSSITGLENKSTTTISSVHSDILLNNILTRLDGPTLASTSCASTELYTLSTQQKLWSDICHAVWPSTTHPHIRHIISSFPDGPRSFFSDAFPLLVPSSDPPKLQNFHRHEIEICSSPSELISAVDIHYKNEIVYSKVQTTETLSGWFQYSPFRIDLLDPKFVVPTEIRFGNDSCRDLAECLKLSWIVIDPTGRRAANLSSGGAVLVQQHWLTGEIELKFATIMASGGNRDELAESEIIVTCGGSQGGELHVTEVSLKMQDMDGSNLSGKDSLVILKNGMLCGKRVAAQEEAGKKRYEEYLRIKKEREERKLRREGRLDAICIGIGILVCCGLCMLAWFW</sequence>
<organism evidence="3 4">
    <name type="scientific">Papaver somniferum</name>
    <name type="common">Opium poppy</name>
    <dbReference type="NCBI Taxonomy" id="3469"/>
    <lineage>
        <taxon>Eukaryota</taxon>
        <taxon>Viridiplantae</taxon>
        <taxon>Streptophyta</taxon>
        <taxon>Embryophyta</taxon>
        <taxon>Tracheophyta</taxon>
        <taxon>Spermatophyta</taxon>
        <taxon>Magnoliopsida</taxon>
        <taxon>Ranunculales</taxon>
        <taxon>Papaveraceae</taxon>
        <taxon>Papaveroideae</taxon>
        <taxon>Papaver</taxon>
    </lineage>
</organism>
<feature type="region of interest" description="Disordered" evidence="1">
    <location>
        <begin position="1"/>
        <end position="20"/>
    </location>
</feature>
<dbReference type="OMA" id="HEIEICS"/>
<name>A0A4Y7L0N7_PAPSO</name>
<dbReference type="SUPFAM" id="SSF81383">
    <property type="entry name" value="F-box domain"/>
    <property type="match status" value="1"/>
</dbReference>
<keyword evidence="2" id="KW-1133">Transmembrane helix</keyword>
<evidence type="ECO:0000313" key="3">
    <source>
        <dbReference type="EMBL" id="RZC78577.1"/>
    </source>
</evidence>
<reference evidence="3 4" key="1">
    <citation type="journal article" date="2018" name="Science">
        <title>The opium poppy genome and morphinan production.</title>
        <authorList>
            <person name="Guo L."/>
            <person name="Winzer T."/>
            <person name="Yang X."/>
            <person name="Li Y."/>
            <person name="Ning Z."/>
            <person name="He Z."/>
            <person name="Teodor R."/>
            <person name="Lu Y."/>
            <person name="Bowser T.A."/>
            <person name="Graham I.A."/>
            <person name="Ye K."/>
        </authorList>
    </citation>
    <scope>NUCLEOTIDE SEQUENCE [LARGE SCALE GENOMIC DNA]</scope>
    <source>
        <strain evidence="4">cv. HN1</strain>
        <tissue evidence="3">Leaves</tissue>
    </source>
</reference>
<dbReference type="PANTHER" id="PTHR33736">
    <property type="entry name" value="F-BOX PROTEIN-RELATED"/>
    <property type="match status" value="1"/>
</dbReference>
<keyword evidence="4" id="KW-1185">Reference proteome</keyword>
<feature type="compositionally biased region" description="Low complexity" evidence="1">
    <location>
        <begin position="1"/>
        <end position="13"/>
    </location>
</feature>
<accession>A0A4Y7L0N7</accession>
<keyword evidence="2" id="KW-0812">Transmembrane</keyword>
<dbReference type="InterPro" id="IPR045283">
    <property type="entry name" value="AT3G44326-like"/>
</dbReference>